<reference evidence="2" key="1">
    <citation type="journal article" date="2022" name="Mol. Ecol. Resour.">
        <title>The genomes of chicory, endive, great burdock and yacon provide insights into Asteraceae palaeo-polyploidization history and plant inulin production.</title>
        <authorList>
            <person name="Fan W."/>
            <person name="Wang S."/>
            <person name="Wang H."/>
            <person name="Wang A."/>
            <person name="Jiang F."/>
            <person name="Liu H."/>
            <person name="Zhao H."/>
            <person name="Xu D."/>
            <person name="Zhang Y."/>
        </authorList>
    </citation>
    <scope>NUCLEOTIDE SEQUENCE [LARGE SCALE GENOMIC DNA]</scope>
    <source>
        <strain evidence="2">cv. Punajuju</strain>
    </source>
</reference>
<sequence length="138" mass="15306">MKTLPSLGSEFFALDVPSFLVVPRSERQRLLEDMTLIELHGLLKFVKASLKQHRSSSSTAPVLAIHRGDVVKNKISHPKGKGRAKVGQSNQGFKRKADSDIAATSGPNKAICFYCQLKGHWKCSCPTYLKDLKKVEVK</sequence>
<proteinExistence type="predicted"/>
<name>A0ACB9AF53_CICIN</name>
<organism evidence="1 2">
    <name type="scientific">Cichorium intybus</name>
    <name type="common">Chicory</name>
    <dbReference type="NCBI Taxonomy" id="13427"/>
    <lineage>
        <taxon>Eukaryota</taxon>
        <taxon>Viridiplantae</taxon>
        <taxon>Streptophyta</taxon>
        <taxon>Embryophyta</taxon>
        <taxon>Tracheophyta</taxon>
        <taxon>Spermatophyta</taxon>
        <taxon>Magnoliopsida</taxon>
        <taxon>eudicotyledons</taxon>
        <taxon>Gunneridae</taxon>
        <taxon>Pentapetalae</taxon>
        <taxon>asterids</taxon>
        <taxon>campanulids</taxon>
        <taxon>Asterales</taxon>
        <taxon>Asteraceae</taxon>
        <taxon>Cichorioideae</taxon>
        <taxon>Cichorieae</taxon>
        <taxon>Cichoriinae</taxon>
        <taxon>Cichorium</taxon>
    </lineage>
</organism>
<keyword evidence="2" id="KW-1185">Reference proteome</keyword>
<accession>A0ACB9AF53</accession>
<evidence type="ECO:0000313" key="2">
    <source>
        <dbReference type="Proteomes" id="UP001055811"/>
    </source>
</evidence>
<protein>
    <submittedName>
        <fullName evidence="1">Uncharacterized protein</fullName>
    </submittedName>
</protein>
<evidence type="ECO:0000313" key="1">
    <source>
        <dbReference type="EMBL" id="KAI3708782.1"/>
    </source>
</evidence>
<dbReference type="EMBL" id="CM042015">
    <property type="protein sequence ID" value="KAI3708782.1"/>
    <property type="molecule type" value="Genomic_DNA"/>
</dbReference>
<comment type="caution">
    <text evidence="1">The sequence shown here is derived from an EMBL/GenBank/DDBJ whole genome shotgun (WGS) entry which is preliminary data.</text>
</comment>
<reference evidence="1 2" key="2">
    <citation type="journal article" date="2022" name="Mol. Ecol. Resour.">
        <title>The genomes of chicory, endive, great burdock and yacon provide insights into Asteraceae paleo-polyploidization history and plant inulin production.</title>
        <authorList>
            <person name="Fan W."/>
            <person name="Wang S."/>
            <person name="Wang H."/>
            <person name="Wang A."/>
            <person name="Jiang F."/>
            <person name="Liu H."/>
            <person name="Zhao H."/>
            <person name="Xu D."/>
            <person name="Zhang Y."/>
        </authorList>
    </citation>
    <scope>NUCLEOTIDE SEQUENCE [LARGE SCALE GENOMIC DNA]</scope>
    <source>
        <strain evidence="2">cv. Punajuju</strain>
        <tissue evidence="1">Leaves</tissue>
    </source>
</reference>
<dbReference type="Proteomes" id="UP001055811">
    <property type="component" value="Linkage Group LG07"/>
</dbReference>
<gene>
    <name evidence="1" type="ORF">L2E82_38228</name>
</gene>